<feature type="repeat" description="ARM" evidence="1">
    <location>
        <begin position="164"/>
        <end position="205"/>
    </location>
</feature>
<dbReference type="EMBL" id="JAQMWT010000667">
    <property type="protein sequence ID" value="KAJ8598640.1"/>
    <property type="molecule type" value="Genomic_DNA"/>
</dbReference>
<keyword evidence="3" id="KW-1185">Reference proteome</keyword>
<reference evidence="2" key="1">
    <citation type="submission" date="2023-01" db="EMBL/GenBank/DDBJ databases">
        <title>Metagenome sequencing of chrysophaentin producing Chrysophaeum taylorii.</title>
        <authorList>
            <person name="Davison J."/>
            <person name="Bewley C."/>
        </authorList>
    </citation>
    <scope>NUCLEOTIDE SEQUENCE</scope>
    <source>
        <strain evidence="2">NIES-1699</strain>
    </source>
</reference>
<dbReference type="Proteomes" id="UP001230188">
    <property type="component" value="Unassembled WGS sequence"/>
</dbReference>
<feature type="repeat" description="ARM" evidence="1">
    <location>
        <begin position="39"/>
        <end position="84"/>
    </location>
</feature>
<evidence type="ECO:0000256" key="1">
    <source>
        <dbReference type="PROSITE-ProRule" id="PRU00259"/>
    </source>
</evidence>
<evidence type="ECO:0000313" key="3">
    <source>
        <dbReference type="Proteomes" id="UP001230188"/>
    </source>
</evidence>
<dbReference type="SUPFAM" id="SSF48371">
    <property type="entry name" value="ARM repeat"/>
    <property type="match status" value="2"/>
</dbReference>
<dbReference type="PROSITE" id="PS50176">
    <property type="entry name" value="ARM_REPEAT"/>
    <property type="match status" value="3"/>
</dbReference>
<dbReference type="InterPro" id="IPR016024">
    <property type="entry name" value="ARM-type_fold"/>
</dbReference>
<evidence type="ECO:0000313" key="2">
    <source>
        <dbReference type="EMBL" id="KAJ8598640.1"/>
    </source>
</evidence>
<gene>
    <name evidence="2" type="ORF">CTAYLR_003083</name>
</gene>
<protein>
    <submittedName>
        <fullName evidence="2">Uncharacterized protein</fullName>
    </submittedName>
</protein>
<dbReference type="PANTHER" id="PTHR23315:SF7">
    <property type="entry name" value="U-BOX DOMAIN-CONTAINING PROTEIN 4"/>
    <property type="match status" value="1"/>
</dbReference>
<dbReference type="SMART" id="SM00185">
    <property type="entry name" value="ARM"/>
    <property type="match status" value="9"/>
</dbReference>
<sequence length="498" mass="50300">MRRHISRLGDEDQPDDVREAAALAILVLCEDAADLVREGGIEPLVALLDQSSSASDAARGAAAMALARAAAKTAARQAVAEAGGIEALVAFLGADSTGAGAAAEALMYLAKDHKDAIAEAGGIEKLVGVASDGATTNAKRFAAGALRNLTCHNAANKAAIVSAGGVPVLLRLVAETAETAEEAAGALANIARRDNATRLAVADAGAARVLVSAAASGARTPASRAMAAETLAVIACAEKSKTQIALAGGADALLELLALDDARTQAATALRNLTCGPRHPRVLGLVRPGIPALVGVLAPDTEDCAKEAAIATLIHLAIEDAATAHLVVEAGAVAALLRVLEEQHAPLNGAAVEATALLRTLAFYPEHRASVGAAMPLLVGLADEQRARPLELALAALANILADHQPNQLRFQQIPGAVPLLLKLAGGAAATPLAIQHARGALKNLLASSFGGVDLPTGDGIDLPTGDGIDLPTGDGIDSHIIPSKLPEHWSYSSFTAS</sequence>
<dbReference type="Gene3D" id="1.25.10.10">
    <property type="entry name" value="Leucine-rich Repeat Variant"/>
    <property type="match status" value="2"/>
</dbReference>
<organism evidence="2 3">
    <name type="scientific">Chrysophaeum taylorii</name>
    <dbReference type="NCBI Taxonomy" id="2483200"/>
    <lineage>
        <taxon>Eukaryota</taxon>
        <taxon>Sar</taxon>
        <taxon>Stramenopiles</taxon>
        <taxon>Ochrophyta</taxon>
        <taxon>Pelagophyceae</taxon>
        <taxon>Pelagomonadales</taxon>
        <taxon>Pelagomonadaceae</taxon>
        <taxon>Chrysophaeum</taxon>
    </lineage>
</organism>
<feature type="repeat" description="ARM" evidence="1">
    <location>
        <begin position="121"/>
        <end position="164"/>
    </location>
</feature>
<dbReference type="InterPro" id="IPR000225">
    <property type="entry name" value="Armadillo"/>
</dbReference>
<dbReference type="AlphaFoldDB" id="A0AAD7U5H5"/>
<dbReference type="PANTHER" id="PTHR23315">
    <property type="entry name" value="U BOX DOMAIN-CONTAINING"/>
    <property type="match status" value="1"/>
</dbReference>
<proteinExistence type="predicted"/>
<accession>A0AAD7U5H5</accession>
<name>A0AAD7U5H5_9STRA</name>
<dbReference type="InterPro" id="IPR011989">
    <property type="entry name" value="ARM-like"/>
</dbReference>
<comment type="caution">
    <text evidence="2">The sequence shown here is derived from an EMBL/GenBank/DDBJ whole genome shotgun (WGS) entry which is preliminary data.</text>
</comment>
<dbReference type="Pfam" id="PF00514">
    <property type="entry name" value="Arm"/>
    <property type="match status" value="1"/>
</dbReference>